<dbReference type="Proteomes" id="UP000196365">
    <property type="component" value="Unassembled WGS sequence"/>
</dbReference>
<protein>
    <submittedName>
        <fullName evidence="2">Uncharacterized protein</fullName>
    </submittedName>
</protein>
<dbReference type="Gene3D" id="2.60.320.10">
    <property type="entry name" value="N-utilization substance G protein NusG, insert domain"/>
    <property type="match status" value="1"/>
</dbReference>
<dbReference type="EMBL" id="FUWV01000001">
    <property type="protein sequence ID" value="SJZ39108.1"/>
    <property type="molecule type" value="Genomic_DNA"/>
</dbReference>
<keyword evidence="1" id="KW-0472">Membrane</keyword>
<keyword evidence="3" id="KW-1185">Reference proteome</keyword>
<feature type="transmembrane region" description="Helical" evidence="1">
    <location>
        <begin position="7"/>
        <end position="26"/>
    </location>
</feature>
<dbReference type="RefSeq" id="WP_087677874.1">
    <property type="nucleotide sequence ID" value="NZ_FUWV01000001.1"/>
</dbReference>
<dbReference type="AlphaFoldDB" id="A0A1T4K9I1"/>
<dbReference type="CDD" id="cd09846">
    <property type="entry name" value="DUF1312"/>
    <property type="match status" value="1"/>
</dbReference>
<evidence type="ECO:0000313" key="3">
    <source>
        <dbReference type="Proteomes" id="UP000196365"/>
    </source>
</evidence>
<sequence length="126" mass="14409">MKKGDKFLISIIIIVSLLLIGINTYYKNREDKLYAIIEVNGEKQQAINLSQVDKPYSIRMENEGEYNIIRVEPGSIRVIESSCPDKDCIKIGKLDRDGEISVCLPNKVIVRVVNFNRENQIDSTTY</sequence>
<reference evidence="2 3" key="1">
    <citation type="submission" date="2017-02" db="EMBL/GenBank/DDBJ databases">
        <authorList>
            <person name="Peterson S.W."/>
        </authorList>
    </citation>
    <scope>NUCLEOTIDE SEQUENCE [LARGE SCALE GENOMIC DNA]</scope>
    <source>
        <strain evidence="2 3">DSM 15102</strain>
    </source>
</reference>
<evidence type="ECO:0000256" key="1">
    <source>
        <dbReference type="SAM" id="Phobius"/>
    </source>
</evidence>
<name>A0A1T4K9I1_9FIRM</name>
<dbReference type="InterPro" id="IPR038690">
    <property type="entry name" value="NusG_2_sf"/>
</dbReference>
<accession>A0A1T4K9I1</accession>
<keyword evidence="1" id="KW-0812">Transmembrane</keyword>
<keyword evidence="1" id="KW-1133">Transmembrane helix</keyword>
<dbReference type="Pfam" id="PF07009">
    <property type="entry name" value="NusG_II"/>
    <property type="match status" value="1"/>
</dbReference>
<evidence type="ECO:0000313" key="2">
    <source>
        <dbReference type="EMBL" id="SJZ39108.1"/>
    </source>
</evidence>
<organism evidence="2 3">
    <name type="scientific">Garciella nitratireducens DSM 15102</name>
    <dbReference type="NCBI Taxonomy" id="1121911"/>
    <lineage>
        <taxon>Bacteria</taxon>
        <taxon>Bacillati</taxon>
        <taxon>Bacillota</taxon>
        <taxon>Clostridia</taxon>
        <taxon>Eubacteriales</taxon>
        <taxon>Eubacteriaceae</taxon>
        <taxon>Garciella</taxon>
    </lineage>
</organism>
<dbReference type="OrthoDB" id="47603at2"/>
<gene>
    <name evidence="2" type="ORF">SAMN02745973_00440</name>
</gene>
<proteinExistence type="predicted"/>